<sequence>MSDTPVDGPPLFRPVPRRPFNVNLVTATPPDDDDAAAVAAAADEMMSQTPTESTELNLDILNRRLLAPSRRNRSDESNTISRAESVMNLGGSTLMGIYTPNTYGKDRFYVDDKEEAHTPWGTGAETPARHLSTDEPHFELQNDRYHGIRRRSSSHVVSPLVAPSYSTLAMYGGLRTLVLGGLGVLYGIGVAEVQDRHKIAPVHVDGLLSMLYNDWRYMVFWGVSGVVFGSLLPWFDDVWEKIQNPNPPETVQCSVEEDEEGNAQKGPSTDWALAVRGIGTFIGIAFAIRKLPWDSTLQLSLTLAMVNPVLWFLIDRSTPGFLVSSAVGLAGSVVLLGLKPEMVATPTGPSFNSMMGVYGGHSHTNGSSPYLGSLLLRGWADQRTVETVIWMLSVLFCCSLCFGNIGRRMVFNRTAPGKGRWASMIG</sequence>
<dbReference type="PANTHER" id="PTHR15301:SF3">
    <property type="entry name" value="PROTEIN NSG1-RELATED"/>
    <property type="match status" value="1"/>
</dbReference>
<dbReference type="Pfam" id="PF07281">
    <property type="entry name" value="INSIG"/>
    <property type="match status" value="1"/>
</dbReference>
<keyword evidence="9" id="KW-1185">Reference proteome</keyword>
<evidence type="ECO:0000256" key="6">
    <source>
        <dbReference type="ARBA" id="ARBA00023136"/>
    </source>
</evidence>
<evidence type="ECO:0000256" key="4">
    <source>
        <dbReference type="ARBA" id="ARBA00022824"/>
    </source>
</evidence>
<dbReference type="GO" id="GO:0005789">
    <property type="term" value="C:endoplasmic reticulum membrane"/>
    <property type="evidence" value="ECO:0007669"/>
    <property type="project" value="UniProtKB-SubCell"/>
</dbReference>
<feature type="transmembrane region" description="Helical" evidence="7">
    <location>
        <begin position="387"/>
        <end position="406"/>
    </location>
</feature>
<dbReference type="EMBL" id="KQ964245">
    <property type="protein sequence ID" value="KXJ97440.1"/>
    <property type="molecule type" value="Genomic_DNA"/>
</dbReference>
<feature type="transmembrane region" description="Helical" evidence="7">
    <location>
        <begin position="168"/>
        <end position="188"/>
    </location>
</feature>
<keyword evidence="3 7" id="KW-0812">Transmembrane</keyword>
<evidence type="ECO:0000256" key="1">
    <source>
        <dbReference type="ARBA" id="ARBA00004477"/>
    </source>
</evidence>
<gene>
    <name evidence="8" type="ORF">Micbo1qcDRAFT_7840</name>
</gene>
<keyword evidence="6 7" id="KW-0472">Membrane</keyword>
<evidence type="ECO:0000256" key="3">
    <source>
        <dbReference type="ARBA" id="ARBA00022692"/>
    </source>
</evidence>
<dbReference type="GO" id="GO:0016126">
    <property type="term" value="P:sterol biosynthetic process"/>
    <property type="evidence" value="ECO:0007669"/>
    <property type="project" value="TreeGrafter"/>
</dbReference>
<evidence type="ECO:0000256" key="7">
    <source>
        <dbReference type="SAM" id="Phobius"/>
    </source>
</evidence>
<dbReference type="PANTHER" id="PTHR15301">
    <property type="entry name" value="INSULIN-INDUCED GENE 1"/>
    <property type="match status" value="1"/>
</dbReference>
<evidence type="ECO:0000313" key="8">
    <source>
        <dbReference type="EMBL" id="KXJ97440.1"/>
    </source>
</evidence>
<comment type="similarity">
    <text evidence="2">Belongs to the INSIG family.</text>
</comment>
<feature type="transmembrane region" description="Helical" evidence="7">
    <location>
        <begin position="295"/>
        <end position="314"/>
    </location>
</feature>
<feature type="transmembrane region" description="Helical" evidence="7">
    <location>
        <begin position="217"/>
        <end position="235"/>
    </location>
</feature>
<dbReference type="OrthoDB" id="205546at2759"/>
<protein>
    <submittedName>
        <fullName evidence="8">Insulin-induced protein-domain-containing protein</fullName>
    </submittedName>
</protein>
<accession>A0A136JJW4</accession>
<dbReference type="InParanoid" id="A0A136JJW4"/>
<reference evidence="9" key="1">
    <citation type="submission" date="2016-02" db="EMBL/GenBank/DDBJ databases">
        <title>Draft genome sequence of Microdochium bolleyi, a fungal endophyte of beachgrass.</title>
        <authorList>
            <consortium name="DOE Joint Genome Institute"/>
            <person name="David A.S."/>
            <person name="May G."/>
            <person name="Haridas S."/>
            <person name="Lim J."/>
            <person name="Wang M."/>
            <person name="Labutti K."/>
            <person name="Lipzen A."/>
            <person name="Barry K."/>
            <person name="Grigoriev I.V."/>
        </authorList>
    </citation>
    <scope>NUCLEOTIDE SEQUENCE [LARGE SCALE GENOMIC DNA]</scope>
    <source>
        <strain evidence="9">J235TASD1</strain>
    </source>
</reference>
<comment type="subcellular location">
    <subcellularLocation>
        <location evidence="1">Endoplasmic reticulum membrane</location>
        <topology evidence="1">Multi-pass membrane protein</topology>
    </subcellularLocation>
</comment>
<dbReference type="InterPro" id="IPR025929">
    <property type="entry name" value="INSIG_fam"/>
</dbReference>
<evidence type="ECO:0000256" key="2">
    <source>
        <dbReference type="ARBA" id="ARBA00007475"/>
    </source>
</evidence>
<keyword evidence="5 7" id="KW-1133">Transmembrane helix</keyword>
<dbReference type="Proteomes" id="UP000070501">
    <property type="component" value="Unassembled WGS sequence"/>
</dbReference>
<dbReference type="STRING" id="196109.A0A136JJW4"/>
<keyword evidence="4" id="KW-0256">Endoplasmic reticulum</keyword>
<proteinExistence type="inferred from homology"/>
<evidence type="ECO:0000256" key="5">
    <source>
        <dbReference type="ARBA" id="ARBA00022989"/>
    </source>
</evidence>
<feature type="transmembrane region" description="Helical" evidence="7">
    <location>
        <begin position="320"/>
        <end position="338"/>
    </location>
</feature>
<name>A0A136JJW4_9PEZI</name>
<organism evidence="8 9">
    <name type="scientific">Microdochium bolleyi</name>
    <dbReference type="NCBI Taxonomy" id="196109"/>
    <lineage>
        <taxon>Eukaryota</taxon>
        <taxon>Fungi</taxon>
        <taxon>Dikarya</taxon>
        <taxon>Ascomycota</taxon>
        <taxon>Pezizomycotina</taxon>
        <taxon>Sordariomycetes</taxon>
        <taxon>Xylariomycetidae</taxon>
        <taxon>Xylariales</taxon>
        <taxon>Microdochiaceae</taxon>
        <taxon>Microdochium</taxon>
    </lineage>
</organism>
<dbReference type="AlphaFoldDB" id="A0A136JJW4"/>
<evidence type="ECO:0000313" key="9">
    <source>
        <dbReference type="Proteomes" id="UP000070501"/>
    </source>
</evidence>